<evidence type="ECO:0000259" key="4">
    <source>
        <dbReference type="Pfam" id="PF00440"/>
    </source>
</evidence>
<dbReference type="PANTHER" id="PTHR30055:SF234">
    <property type="entry name" value="HTH-TYPE TRANSCRIPTIONAL REGULATOR BETI"/>
    <property type="match status" value="1"/>
</dbReference>
<dbReference type="Proteomes" id="UP001596540">
    <property type="component" value="Unassembled WGS sequence"/>
</dbReference>
<protein>
    <submittedName>
        <fullName evidence="6">TetR/AcrR family transcriptional regulator</fullName>
    </submittedName>
</protein>
<evidence type="ECO:0000313" key="6">
    <source>
        <dbReference type="EMBL" id="MFC7328256.1"/>
    </source>
</evidence>
<name>A0ABW2KG67_9ACTN</name>
<dbReference type="Pfam" id="PF17939">
    <property type="entry name" value="TetR_C_30"/>
    <property type="match status" value="1"/>
</dbReference>
<comment type="caution">
    <text evidence="6">The sequence shown here is derived from an EMBL/GenBank/DDBJ whole genome shotgun (WGS) entry which is preliminary data.</text>
</comment>
<gene>
    <name evidence="6" type="ORF">ACFQRF_10930</name>
</gene>
<dbReference type="Gene3D" id="1.10.357.10">
    <property type="entry name" value="Tetracycline Repressor, domain 2"/>
    <property type="match status" value="1"/>
</dbReference>
<dbReference type="EMBL" id="JBHTBH010000004">
    <property type="protein sequence ID" value="MFC7328256.1"/>
    <property type="molecule type" value="Genomic_DNA"/>
</dbReference>
<dbReference type="InterPro" id="IPR001647">
    <property type="entry name" value="HTH_TetR"/>
</dbReference>
<dbReference type="InterPro" id="IPR041586">
    <property type="entry name" value="PsrA_TetR_C"/>
</dbReference>
<keyword evidence="3" id="KW-0804">Transcription</keyword>
<evidence type="ECO:0000259" key="5">
    <source>
        <dbReference type="Pfam" id="PF17939"/>
    </source>
</evidence>
<feature type="domain" description="HTH tetR-type" evidence="4">
    <location>
        <begin position="20"/>
        <end position="67"/>
    </location>
</feature>
<accession>A0ABW2KG67</accession>
<dbReference type="RefSeq" id="WP_379870903.1">
    <property type="nucleotide sequence ID" value="NZ_JBHTBH010000004.1"/>
</dbReference>
<dbReference type="InterPro" id="IPR009057">
    <property type="entry name" value="Homeodomain-like_sf"/>
</dbReference>
<evidence type="ECO:0000256" key="2">
    <source>
        <dbReference type="ARBA" id="ARBA00023125"/>
    </source>
</evidence>
<dbReference type="PANTHER" id="PTHR30055">
    <property type="entry name" value="HTH-TYPE TRANSCRIPTIONAL REGULATOR RUTR"/>
    <property type="match status" value="1"/>
</dbReference>
<dbReference type="SUPFAM" id="SSF46689">
    <property type="entry name" value="Homeodomain-like"/>
    <property type="match status" value="1"/>
</dbReference>
<evidence type="ECO:0000256" key="3">
    <source>
        <dbReference type="ARBA" id="ARBA00023163"/>
    </source>
</evidence>
<dbReference type="Pfam" id="PF00440">
    <property type="entry name" value="TetR_N"/>
    <property type="match status" value="1"/>
</dbReference>
<keyword evidence="7" id="KW-1185">Reference proteome</keyword>
<sequence length="223" mass="24829">MTTTGRSVRAERRAETRERILVAAERLFAEQGISTVSNRQVSEAAGQGNNFAVGYHFGDKTGLVRAIMRRHAEPTERLRERYLAENGDVDDLRGWVTCLVRPMTEHLAALGTPTWYARFTAQAQTSPALRSFMVEEALTQPALRRISAGLDRCRPAAPEEVRRERADMIRHLIVHTCAERERALAEGGPTRRASWEATATGLIDALVGLWQAPVTHRRSGGDT</sequence>
<evidence type="ECO:0000256" key="1">
    <source>
        <dbReference type="ARBA" id="ARBA00023015"/>
    </source>
</evidence>
<keyword evidence="1" id="KW-0805">Transcription regulation</keyword>
<proteinExistence type="predicted"/>
<keyword evidence="2" id="KW-0238">DNA-binding</keyword>
<feature type="domain" description="PsrA tetracyclin repressor-like C-terminal" evidence="5">
    <location>
        <begin position="98"/>
        <end position="208"/>
    </location>
</feature>
<organism evidence="6 7">
    <name type="scientific">Marinactinospora rubrisoli</name>
    <dbReference type="NCBI Taxonomy" id="2715399"/>
    <lineage>
        <taxon>Bacteria</taxon>
        <taxon>Bacillati</taxon>
        <taxon>Actinomycetota</taxon>
        <taxon>Actinomycetes</taxon>
        <taxon>Streptosporangiales</taxon>
        <taxon>Nocardiopsidaceae</taxon>
        <taxon>Marinactinospora</taxon>
    </lineage>
</organism>
<evidence type="ECO:0000313" key="7">
    <source>
        <dbReference type="Proteomes" id="UP001596540"/>
    </source>
</evidence>
<reference evidence="7" key="1">
    <citation type="journal article" date="2019" name="Int. J. Syst. Evol. Microbiol.">
        <title>The Global Catalogue of Microorganisms (GCM) 10K type strain sequencing project: providing services to taxonomists for standard genome sequencing and annotation.</title>
        <authorList>
            <consortium name="The Broad Institute Genomics Platform"/>
            <consortium name="The Broad Institute Genome Sequencing Center for Infectious Disease"/>
            <person name="Wu L."/>
            <person name="Ma J."/>
        </authorList>
    </citation>
    <scope>NUCLEOTIDE SEQUENCE [LARGE SCALE GENOMIC DNA]</scope>
    <source>
        <strain evidence="7">CGMCC 4.7382</strain>
    </source>
</reference>
<dbReference type="InterPro" id="IPR050109">
    <property type="entry name" value="HTH-type_TetR-like_transc_reg"/>
</dbReference>